<evidence type="ECO:0000313" key="1">
    <source>
        <dbReference type="EMBL" id="MBC2665966.1"/>
    </source>
</evidence>
<protein>
    <recommendedName>
        <fullName evidence="3">Lipoprotein</fullName>
    </recommendedName>
</protein>
<organism evidence="1 2">
    <name type="scientific">Novosphingobium flavum</name>
    <dbReference type="NCBI Taxonomy" id="1778672"/>
    <lineage>
        <taxon>Bacteria</taxon>
        <taxon>Pseudomonadati</taxon>
        <taxon>Pseudomonadota</taxon>
        <taxon>Alphaproteobacteria</taxon>
        <taxon>Sphingomonadales</taxon>
        <taxon>Sphingomonadaceae</taxon>
        <taxon>Novosphingobium</taxon>
    </lineage>
</organism>
<evidence type="ECO:0008006" key="3">
    <source>
        <dbReference type="Google" id="ProtNLM"/>
    </source>
</evidence>
<dbReference type="AlphaFoldDB" id="A0A7X1KLU7"/>
<accession>A0A7X1KLU7</accession>
<keyword evidence="2" id="KW-1185">Reference proteome</keyword>
<sequence>MQMVGKCASLGSLFAACVGCTSQSADICHMPTNRHFWQGLDVSWRGEVIEVMTEYHGGGIYFTDYRCGEIVELDPDVVQNLYSHTDELSAHAVVAQFRVNGRLTYRDGGVVLRPSSLNQVSSWATDEAFQAYMKKRQATLIENGLVTLPAR</sequence>
<dbReference type="PROSITE" id="PS51257">
    <property type="entry name" value="PROKAR_LIPOPROTEIN"/>
    <property type="match status" value="1"/>
</dbReference>
<reference evidence="1 2" key="1">
    <citation type="submission" date="2020-08" db="EMBL/GenBank/DDBJ databases">
        <title>The genome sequence of type strain Novosphingobium flavum NBRC 111647.</title>
        <authorList>
            <person name="Liu Y."/>
        </authorList>
    </citation>
    <scope>NUCLEOTIDE SEQUENCE [LARGE SCALE GENOMIC DNA]</scope>
    <source>
        <strain evidence="1 2">NBRC 111647</strain>
    </source>
</reference>
<evidence type="ECO:0000313" key="2">
    <source>
        <dbReference type="Proteomes" id="UP000566813"/>
    </source>
</evidence>
<proteinExistence type="predicted"/>
<dbReference type="RefSeq" id="WP_185664270.1">
    <property type="nucleotide sequence ID" value="NZ_JACLAW010000007.1"/>
</dbReference>
<name>A0A7X1KLU7_9SPHN</name>
<gene>
    <name evidence="1" type="ORF">H7F51_10550</name>
</gene>
<comment type="caution">
    <text evidence="1">The sequence shown here is derived from an EMBL/GenBank/DDBJ whole genome shotgun (WGS) entry which is preliminary data.</text>
</comment>
<dbReference type="EMBL" id="JACLAW010000007">
    <property type="protein sequence ID" value="MBC2665966.1"/>
    <property type="molecule type" value="Genomic_DNA"/>
</dbReference>
<dbReference type="Proteomes" id="UP000566813">
    <property type="component" value="Unassembled WGS sequence"/>
</dbReference>